<sequence length="553" mass="59416">MHHHPHPGAGRLRPLALLLAGVLALAGLAGLRATASAADGSTGVAEAFATRCGIHFCLNGKEYYFAGTNTYDMFAYGAASGDTESQFMDKARIDAHFANLQADKVDVVRLWMFNHESWHGFETSKGVYDEQQFALFDYILVSAKAHNLRLVPVFENYWEAYGGIDARLRWEGLSGGQPGRAAFFDRSRCPGCFTSYKNYVDYALNRTNHYSGVKYKDDPTIFAWDLMNEPRYEGQSAAENVLGTTLRAWVDEMGAFVKGIDTTHMVGVGLEGHGTSYGFGGDEGNPFVQVQQSPYIDYTSAHPYPTESWANLTIDQTKALIRSWISDSHNLVGKPFFMGEFNVHNVDRSAWWSAIYADFEAAGGDGSAFWWYEDHNVDGKFGVMAGAAELAVFRAHSDRMAAKSGPTVPSATPSSSPSSSSPSPSASASVSPSGSASPSATGSPAVGPCSVHYGLSDWGTSFNGDVTVKNTGTTAVDGWQLAFAFPGDQRITQMWNAGWTQSGKQVVATNPSGYNTVVAPGASVNFGFSASSVPGTNGAPADFRLNGQVCSTF</sequence>
<evidence type="ECO:0000256" key="4">
    <source>
        <dbReference type="ARBA" id="ARBA00022525"/>
    </source>
</evidence>
<keyword evidence="6" id="KW-0378">Hydrolase</keyword>
<dbReference type="SUPFAM" id="SSF49384">
    <property type="entry name" value="Carbohydrate-binding domain"/>
    <property type="match status" value="1"/>
</dbReference>
<dbReference type="PANTHER" id="PTHR31451:SF39">
    <property type="entry name" value="MANNAN ENDO-1,4-BETA-MANNOSIDASE 1"/>
    <property type="match status" value="1"/>
</dbReference>
<comment type="catalytic activity">
    <reaction evidence="2">
        <text>Random hydrolysis of (1-&gt;4)-beta-D-mannosidic linkages in mannans, galactomannans and glucomannans.</text>
        <dbReference type="EC" id="3.2.1.78"/>
    </reaction>
</comment>
<reference evidence="13" key="1">
    <citation type="journal article" date="2019" name="Int. J. Syst. Evol. Microbiol.">
        <title>The Global Catalogue of Microorganisms (GCM) 10K type strain sequencing project: providing services to taxonomists for standard genome sequencing and annotation.</title>
        <authorList>
            <consortium name="The Broad Institute Genomics Platform"/>
            <consortium name="The Broad Institute Genome Sequencing Center for Infectious Disease"/>
            <person name="Wu L."/>
            <person name="Ma J."/>
        </authorList>
    </citation>
    <scope>NUCLEOTIDE SEQUENCE [LARGE SCALE GENOMIC DNA]</scope>
    <source>
        <strain evidence="13">JCM 13002</strain>
    </source>
</reference>
<dbReference type="Gene3D" id="3.20.20.80">
    <property type="entry name" value="Glycosidases"/>
    <property type="match status" value="1"/>
</dbReference>
<keyword evidence="4" id="KW-0964">Secreted</keyword>
<dbReference type="InterPro" id="IPR012291">
    <property type="entry name" value="CBM2_carb-bd_dom_sf"/>
</dbReference>
<dbReference type="SMART" id="SM00637">
    <property type="entry name" value="CBD_II"/>
    <property type="match status" value="1"/>
</dbReference>
<dbReference type="Gene3D" id="2.60.40.290">
    <property type="match status" value="1"/>
</dbReference>
<keyword evidence="5 10" id="KW-0732">Signal</keyword>
<comment type="subcellular location">
    <subcellularLocation>
        <location evidence="3">Secreted</location>
    </subcellularLocation>
</comment>
<dbReference type="RefSeq" id="WP_344622436.1">
    <property type="nucleotide sequence ID" value="NZ_BAAALD010000007.1"/>
</dbReference>
<dbReference type="PANTHER" id="PTHR31451">
    <property type="match status" value="1"/>
</dbReference>
<evidence type="ECO:0000256" key="3">
    <source>
        <dbReference type="ARBA" id="ARBA00004613"/>
    </source>
</evidence>
<comment type="caution">
    <text evidence="12">The sequence shown here is derived from an EMBL/GenBank/DDBJ whole genome shotgun (WGS) entry which is preliminary data.</text>
</comment>
<keyword evidence="8" id="KW-0624">Polysaccharide degradation</keyword>
<evidence type="ECO:0000256" key="7">
    <source>
        <dbReference type="ARBA" id="ARBA00023295"/>
    </source>
</evidence>
<dbReference type="InterPro" id="IPR001919">
    <property type="entry name" value="CBD2"/>
</dbReference>
<keyword evidence="13" id="KW-1185">Reference proteome</keyword>
<dbReference type="Pfam" id="PF26410">
    <property type="entry name" value="GH5_mannosidase"/>
    <property type="match status" value="1"/>
</dbReference>
<evidence type="ECO:0000256" key="10">
    <source>
        <dbReference type="SAM" id="SignalP"/>
    </source>
</evidence>
<dbReference type="InterPro" id="IPR008965">
    <property type="entry name" value="CBM2/CBM3_carb-bd_dom_sf"/>
</dbReference>
<proteinExistence type="predicted"/>
<feature type="chain" id="PRO_5045906733" description="CBM2 domain-containing protein" evidence="10">
    <location>
        <begin position="38"/>
        <end position="553"/>
    </location>
</feature>
<evidence type="ECO:0000256" key="6">
    <source>
        <dbReference type="ARBA" id="ARBA00022801"/>
    </source>
</evidence>
<evidence type="ECO:0000259" key="11">
    <source>
        <dbReference type="PROSITE" id="PS51173"/>
    </source>
</evidence>
<feature type="signal peptide" evidence="10">
    <location>
        <begin position="1"/>
        <end position="37"/>
    </location>
</feature>
<evidence type="ECO:0000256" key="1">
    <source>
        <dbReference type="ARBA" id="ARBA00000966"/>
    </source>
</evidence>
<feature type="region of interest" description="Disordered" evidence="9">
    <location>
        <begin position="402"/>
        <end position="443"/>
    </location>
</feature>
<dbReference type="PROSITE" id="PS51173">
    <property type="entry name" value="CBM2"/>
    <property type="match status" value="1"/>
</dbReference>
<accession>A0ABP4DVX4</accession>
<name>A0ABP4DVX4_9ACTN</name>
<evidence type="ECO:0000256" key="8">
    <source>
        <dbReference type="ARBA" id="ARBA00023326"/>
    </source>
</evidence>
<dbReference type="EMBL" id="BAAALD010000007">
    <property type="protein sequence ID" value="GAA1073546.1"/>
    <property type="molecule type" value="Genomic_DNA"/>
</dbReference>
<evidence type="ECO:0000256" key="5">
    <source>
        <dbReference type="ARBA" id="ARBA00022729"/>
    </source>
</evidence>
<evidence type="ECO:0000313" key="13">
    <source>
        <dbReference type="Proteomes" id="UP001499987"/>
    </source>
</evidence>
<evidence type="ECO:0000256" key="9">
    <source>
        <dbReference type="SAM" id="MobiDB-lite"/>
    </source>
</evidence>
<dbReference type="Proteomes" id="UP001499987">
    <property type="component" value="Unassembled WGS sequence"/>
</dbReference>
<protein>
    <recommendedName>
        <fullName evidence="11">CBM2 domain-containing protein</fullName>
    </recommendedName>
</protein>
<gene>
    <name evidence="12" type="ORF">GCM10009663_12090</name>
</gene>
<keyword evidence="7" id="KW-0326">Glycosidase</keyword>
<dbReference type="SUPFAM" id="SSF51445">
    <property type="entry name" value="(Trans)glycosidases"/>
    <property type="match status" value="1"/>
</dbReference>
<evidence type="ECO:0000256" key="2">
    <source>
        <dbReference type="ARBA" id="ARBA00001678"/>
    </source>
</evidence>
<dbReference type="Pfam" id="PF00553">
    <property type="entry name" value="CBM_2"/>
    <property type="match status" value="1"/>
</dbReference>
<evidence type="ECO:0000313" key="12">
    <source>
        <dbReference type="EMBL" id="GAA1073546.1"/>
    </source>
</evidence>
<organism evidence="12 13">
    <name type="scientific">Kitasatospora arboriphila</name>
    <dbReference type="NCBI Taxonomy" id="258052"/>
    <lineage>
        <taxon>Bacteria</taxon>
        <taxon>Bacillati</taxon>
        <taxon>Actinomycetota</taxon>
        <taxon>Actinomycetes</taxon>
        <taxon>Kitasatosporales</taxon>
        <taxon>Streptomycetaceae</taxon>
        <taxon>Kitasatospora</taxon>
    </lineage>
</organism>
<keyword evidence="8" id="KW-0119">Carbohydrate metabolism</keyword>
<feature type="compositionally biased region" description="Low complexity" evidence="9">
    <location>
        <begin position="404"/>
        <end position="443"/>
    </location>
</feature>
<dbReference type="InterPro" id="IPR017853">
    <property type="entry name" value="GH"/>
</dbReference>
<dbReference type="InterPro" id="IPR045053">
    <property type="entry name" value="MAN-like"/>
</dbReference>
<feature type="domain" description="CBM2" evidence="11">
    <location>
        <begin position="442"/>
        <end position="553"/>
    </location>
</feature>
<dbReference type="InterPro" id="IPR001547">
    <property type="entry name" value="Glyco_hydro_5"/>
</dbReference>
<comment type="catalytic activity">
    <reaction evidence="1">
        <text>Endohydrolysis of (1-&gt;4)-beta-D-glucosidic linkages in cellulose, lichenin and cereal beta-D-glucans.</text>
        <dbReference type="EC" id="3.2.1.4"/>
    </reaction>
</comment>